<keyword evidence="1" id="KW-1133">Transmembrane helix</keyword>
<proteinExistence type="predicted"/>
<dbReference type="EMBL" id="JAUEOZ010000002">
    <property type="protein sequence ID" value="MDN2483166.1"/>
    <property type="molecule type" value="Genomic_DNA"/>
</dbReference>
<gene>
    <name evidence="2" type="ORF">QWJ08_17615</name>
</gene>
<dbReference type="RefSeq" id="WP_289963227.1">
    <property type="nucleotide sequence ID" value="NZ_JAUEOZ010000002.1"/>
</dbReference>
<accession>A0ABT7Y5B7</accession>
<evidence type="ECO:0000313" key="2">
    <source>
        <dbReference type="EMBL" id="MDN2483166.1"/>
    </source>
</evidence>
<keyword evidence="1" id="KW-0472">Membrane</keyword>
<comment type="caution">
    <text evidence="2">The sequence shown here is derived from an EMBL/GenBank/DDBJ whole genome shotgun (WGS) entry which is preliminary data.</text>
</comment>
<evidence type="ECO:0000256" key="1">
    <source>
        <dbReference type="SAM" id="Phobius"/>
    </source>
</evidence>
<evidence type="ECO:0000313" key="3">
    <source>
        <dbReference type="Proteomes" id="UP001169719"/>
    </source>
</evidence>
<evidence type="ECO:0008006" key="4">
    <source>
        <dbReference type="Google" id="ProtNLM"/>
    </source>
</evidence>
<organism evidence="2 3">
    <name type="scientific">Vibrio agarivorans</name>
    <dbReference type="NCBI Taxonomy" id="153622"/>
    <lineage>
        <taxon>Bacteria</taxon>
        <taxon>Pseudomonadati</taxon>
        <taxon>Pseudomonadota</taxon>
        <taxon>Gammaproteobacteria</taxon>
        <taxon>Vibrionales</taxon>
        <taxon>Vibrionaceae</taxon>
        <taxon>Vibrio</taxon>
    </lineage>
</organism>
<keyword evidence="1" id="KW-0812">Transmembrane</keyword>
<protein>
    <recommendedName>
        <fullName evidence="4">DUF2500 domain-containing protein</fullName>
    </recommendedName>
</protein>
<name>A0ABT7Y5B7_9VIBR</name>
<feature type="transmembrane region" description="Helical" evidence="1">
    <location>
        <begin position="6"/>
        <end position="24"/>
    </location>
</feature>
<sequence>MDKPKVFIIALALMALVLIVLIMVSQRSVETVTFPIVGQTSTQSLDGQRRYLTLFDDKGEPFVVTIPLAVDCGHASHAKVIKGKDFPTRPHYQFVSCK</sequence>
<keyword evidence="3" id="KW-1185">Reference proteome</keyword>
<reference evidence="2" key="1">
    <citation type="submission" date="2024-05" db="EMBL/GenBank/DDBJ databases">
        <title>Genome Sequences of Four Agar- Degrading Marine Bacteria.</title>
        <authorList>
            <person name="Phillips E.K."/>
            <person name="Shaffer J.C."/>
            <person name="Henson M.W."/>
            <person name="Temperton B."/>
            <person name="Thrash C.J."/>
            <person name="Martin M.O."/>
        </authorList>
    </citation>
    <scope>NUCLEOTIDE SEQUENCE</scope>
    <source>
        <strain evidence="2">EKP203</strain>
    </source>
</reference>
<dbReference type="Proteomes" id="UP001169719">
    <property type="component" value="Unassembled WGS sequence"/>
</dbReference>